<reference evidence="5 6" key="1">
    <citation type="submission" date="2016-10" db="EMBL/GenBank/DDBJ databases">
        <authorList>
            <person name="de Groot N.N."/>
        </authorList>
    </citation>
    <scope>NUCLEOTIDE SEQUENCE [LARGE SCALE GENOMIC DNA]</scope>
    <source>
        <strain evidence="5 6">DSM 21039</strain>
    </source>
</reference>
<sequence>MENAASANGYISERIPVAPEWDEVFDPFYYALNKQQVPVRKKLLPTFQTILVFNFGGPILLYPDGDDKILTVGKTVVLGPLKKAFEYELPAGSEMLVANFKWDAFYRFFGTALQPYHDDLQHPDALLQQKHCFAGLWEALKALPQMEQRIEKVLDFAGAYLRQREAASEALIDNNSPTDVLSPVKTIAGKKGQTERNIQLNYKKYLGYSAKEMSRYQRFQQAAALALQLFERRGAVDWFEIIYQCGYYDQSHLIHDFKHFLDLTPAQFIKFQSDICIAGS</sequence>
<dbReference type="Proteomes" id="UP000198984">
    <property type="component" value="Unassembled WGS sequence"/>
</dbReference>
<keyword evidence="1" id="KW-0805">Transcription regulation</keyword>
<dbReference type="InterPro" id="IPR009057">
    <property type="entry name" value="Homeodomain-like_sf"/>
</dbReference>
<dbReference type="STRING" id="573321.SAMN04488505_1011399"/>
<feature type="domain" description="HTH araC/xylS-type" evidence="4">
    <location>
        <begin position="166"/>
        <end position="271"/>
    </location>
</feature>
<dbReference type="PANTHER" id="PTHR46796">
    <property type="entry name" value="HTH-TYPE TRANSCRIPTIONAL ACTIVATOR RHAS-RELATED"/>
    <property type="match status" value="1"/>
</dbReference>
<dbReference type="SMART" id="SM00342">
    <property type="entry name" value="HTH_ARAC"/>
    <property type="match status" value="1"/>
</dbReference>
<evidence type="ECO:0000256" key="1">
    <source>
        <dbReference type="ARBA" id="ARBA00023015"/>
    </source>
</evidence>
<evidence type="ECO:0000259" key="4">
    <source>
        <dbReference type="PROSITE" id="PS01124"/>
    </source>
</evidence>
<keyword evidence="6" id="KW-1185">Reference proteome</keyword>
<protein>
    <submittedName>
        <fullName evidence="5">Helix-turn-helix domain-containing protein</fullName>
    </submittedName>
</protein>
<dbReference type="InterPro" id="IPR050204">
    <property type="entry name" value="AraC_XylS_family_regulators"/>
</dbReference>
<dbReference type="RefSeq" id="WP_089907960.1">
    <property type="nucleotide sequence ID" value="NZ_FOBB01000001.1"/>
</dbReference>
<gene>
    <name evidence="5" type="ORF">SAMN04488505_1011399</name>
</gene>
<evidence type="ECO:0000313" key="5">
    <source>
        <dbReference type="EMBL" id="SEL06016.1"/>
    </source>
</evidence>
<dbReference type="AlphaFoldDB" id="A0A1H7M436"/>
<keyword evidence="2" id="KW-0238">DNA-binding</keyword>
<dbReference type="GO" id="GO:0043565">
    <property type="term" value="F:sequence-specific DNA binding"/>
    <property type="evidence" value="ECO:0007669"/>
    <property type="project" value="InterPro"/>
</dbReference>
<dbReference type="Gene3D" id="1.10.10.60">
    <property type="entry name" value="Homeodomain-like"/>
    <property type="match status" value="1"/>
</dbReference>
<dbReference type="PROSITE" id="PS01124">
    <property type="entry name" value="HTH_ARAC_FAMILY_2"/>
    <property type="match status" value="1"/>
</dbReference>
<evidence type="ECO:0000256" key="3">
    <source>
        <dbReference type="ARBA" id="ARBA00023163"/>
    </source>
</evidence>
<accession>A0A1H7M436</accession>
<dbReference type="SUPFAM" id="SSF46689">
    <property type="entry name" value="Homeodomain-like"/>
    <property type="match status" value="1"/>
</dbReference>
<dbReference type="GO" id="GO:0003700">
    <property type="term" value="F:DNA-binding transcription factor activity"/>
    <property type="evidence" value="ECO:0007669"/>
    <property type="project" value="InterPro"/>
</dbReference>
<dbReference type="OrthoDB" id="635259at2"/>
<proteinExistence type="predicted"/>
<evidence type="ECO:0000313" key="6">
    <source>
        <dbReference type="Proteomes" id="UP000198984"/>
    </source>
</evidence>
<dbReference type="PANTHER" id="PTHR46796:SF13">
    <property type="entry name" value="HTH-TYPE TRANSCRIPTIONAL ACTIVATOR RHAS"/>
    <property type="match status" value="1"/>
</dbReference>
<dbReference type="InterPro" id="IPR018060">
    <property type="entry name" value="HTH_AraC"/>
</dbReference>
<name>A0A1H7M436_9BACT</name>
<dbReference type="EMBL" id="FOBB01000001">
    <property type="protein sequence ID" value="SEL06016.1"/>
    <property type="molecule type" value="Genomic_DNA"/>
</dbReference>
<keyword evidence="3" id="KW-0804">Transcription</keyword>
<evidence type="ECO:0000256" key="2">
    <source>
        <dbReference type="ARBA" id="ARBA00023125"/>
    </source>
</evidence>
<organism evidence="5 6">
    <name type="scientific">Chitinophaga rupis</name>
    <dbReference type="NCBI Taxonomy" id="573321"/>
    <lineage>
        <taxon>Bacteria</taxon>
        <taxon>Pseudomonadati</taxon>
        <taxon>Bacteroidota</taxon>
        <taxon>Chitinophagia</taxon>
        <taxon>Chitinophagales</taxon>
        <taxon>Chitinophagaceae</taxon>
        <taxon>Chitinophaga</taxon>
    </lineage>
</organism>